<feature type="compositionally biased region" description="Basic and acidic residues" evidence="2">
    <location>
        <begin position="178"/>
        <end position="287"/>
    </location>
</feature>
<feature type="coiled-coil region" evidence="1">
    <location>
        <begin position="359"/>
        <end position="389"/>
    </location>
</feature>
<evidence type="ECO:0000313" key="3">
    <source>
        <dbReference type="EMBL" id="JAP96211.1"/>
    </source>
</evidence>
<feature type="region of interest" description="Disordered" evidence="2">
    <location>
        <begin position="451"/>
        <end position="482"/>
    </location>
</feature>
<feature type="region of interest" description="Disordered" evidence="2">
    <location>
        <begin position="178"/>
        <end position="330"/>
    </location>
</feature>
<sequence length="666" mass="78426">LKLHEYESNQLDILFKTQWNLQMHQNLIKTTQLYVDTQKEKQHKIIDTERKTLQQQIELVRKYKQGQQEIDKTKQDLSKKTQRLIKDSEDYHKMSLTEKKTYAQLQLLNVKMTIDLLKNAMESAKICPRADWAEQVFNQEKGLFIFKTPLPEKSINQFVKEKNTVLLEKWQREEVQRKRLEEEKKQEEAMKEEERRLEEAKKIEQKRLEDEARKEAEARKLKEEQAKRKEKEAQEAKARQKLIDEEKARQQAEKNRVAEQKAKEEAAQKAKEEAERLEERKRKEEAQKQVSPAPLTIGQTNQGNNPNESEKDEPVKKPAQLPNAQQPMVQTYSVFNQTKAVIYEDFDESESSGELLLLNEELKKQLTALKILTDQSEKQKAKDEELETKFYKVEAKQSQLENQIATNQTVFDSFKVSATQNFDKLHTQQTQLCETMRLDGESQVWKTNFFKKTSQTPPTQKAQKSAQQSNEKEQEEPAQIQPKQEQIIQLTMTAENEQIPLTEKSEQNKTMFEKDKTDDKKLQHELAQLGTITMTDQHEKDDEKENKTLIQEQKDVKPENLIDNNVVKPKSKQSEQIEEVEHKKNVEQNVQDPNAPWIEQEIITKKCKFNAKHQNQQTLDEFKKVMFNQLFNLDQVKESFGKFSNLQEKTPSKTHQLIIFKFVRSG</sequence>
<gene>
    <name evidence="3" type="ORF">TPC1_10526</name>
</gene>
<evidence type="ECO:0000256" key="2">
    <source>
        <dbReference type="SAM" id="MobiDB-lite"/>
    </source>
</evidence>
<feature type="non-terminal residue" evidence="3">
    <location>
        <position position="1"/>
    </location>
</feature>
<name>A0A146KLE6_9EUKA</name>
<keyword evidence="1" id="KW-0175">Coiled coil</keyword>
<proteinExistence type="predicted"/>
<reference evidence="3" key="1">
    <citation type="submission" date="2015-07" db="EMBL/GenBank/DDBJ databases">
        <title>Adaptation to a free-living lifestyle via gene acquisitions in the diplomonad Trepomonas sp. PC1.</title>
        <authorList>
            <person name="Xu F."/>
            <person name="Jerlstrom-Hultqvist J."/>
            <person name="Kolisko M."/>
            <person name="Simpson A.G.B."/>
            <person name="Roger A.J."/>
            <person name="Svard S.G."/>
            <person name="Andersson J.O."/>
        </authorList>
    </citation>
    <scope>NUCLEOTIDE SEQUENCE</scope>
    <source>
        <strain evidence="3">PC1</strain>
    </source>
</reference>
<dbReference type="EMBL" id="GDID01000395">
    <property type="protein sequence ID" value="JAP96211.1"/>
    <property type="molecule type" value="Transcribed_RNA"/>
</dbReference>
<evidence type="ECO:0000256" key="1">
    <source>
        <dbReference type="SAM" id="Coils"/>
    </source>
</evidence>
<organism evidence="3">
    <name type="scientific">Trepomonas sp. PC1</name>
    <dbReference type="NCBI Taxonomy" id="1076344"/>
    <lineage>
        <taxon>Eukaryota</taxon>
        <taxon>Metamonada</taxon>
        <taxon>Diplomonadida</taxon>
        <taxon>Hexamitidae</taxon>
        <taxon>Hexamitinae</taxon>
        <taxon>Trepomonas</taxon>
    </lineage>
</organism>
<feature type="non-terminal residue" evidence="3">
    <location>
        <position position="666"/>
    </location>
</feature>
<feature type="compositionally biased region" description="Polar residues" evidence="2">
    <location>
        <begin position="451"/>
        <end position="469"/>
    </location>
</feature>
<dbReference type="AlphaFoldDB" id="A0A146KLE6"/>
<accession>A0A146KLE6</accession>
<feature type="compositionally biased region" description="Polar residues" evidence="2">
    <location>
        <begin position="297"/>
        <end position="307"/>
    </location>
</feature>
<protein>
    <submittedName>
        <fullName evidence="3">Uncharacterized protein</fullName>
    </submittedName>
</protein>